<evidence type="ECO:0000313" key="1">
    <source>
        <dbReference type="EMBL" id="GJT93549.1"/>
    </source>
</evidence>
<reference evidence="1" key="2">
    <citation type="submission" date="2022-01" db="EMBL/GenBank/DDBJ databases">
        <authorList>
            <person name="Yamashiro T."/>
            <person name="Shiraishi A."/>
            <person name="Satake H."/>
            <person name="Nakayama K."/>
        </authorList>
    </citation>
    <scope>NUCLEOTIDE SEQUENCE</scope>
</reference>
<proteinExistence type="predicted"/>
<sequence>AIKDDGKYCYNRKGFLEDDESSDDSILIVDPGWDDYCLQELKLNRPVPCCPDARRARM</sequence>
<protein>
    <submittedName>
        <fullName evidence="1">Uncharacterized protein</fullName>
    </submittedName>
</protein>
<gene>
    <name evidence="1" type="ORF">Tco_1082394</name>
</gene>
<organism evidence="1 2">
    <name type="scientific">Tanacetum coccineum</name>
    <dbReference type="NCBI Taxonomy" id="301880"/>
    <lineage>
        <taxon>Eukaryota</taxon>
        <taxon>Viridiplantae</taxon>
        <taxon>Streptophyta</taxon>
        <taxon>Embryophyta</taxon>
        <taxon>Tracheophyta</taxon>
        <taxon>Spermatophyta</taxon>
        <taxon>Magnoliopsida</taxon>
        <taxon>eudicotyledons</taxon>
        <taxon>Gunneridae</taxon>
        <taxon>Pentapetalae</taxon>
        <taxon>asterids</taxon>
        <taxon>campanulids</taxon>
        <taxon>Asterales</taxon>
        <taxon>Asteraceae</taxon>
        <taxon>Asteroideae</taxon>
        <taxon>Anthemideae</taxon>
        <taxon>Anthemidinae</taxon>
        <taxon>Tanacetum</taxon>
    </lineage>
</organism>
<name>A0ABQ5I0D0_9ASTR</name>
<dbReference type="EMBL" id="BQNB010020213">
    <property type="protein sequence ID" value="GJT93549.1"/>
    <property type="molecule type" value="Genomic_DNA"/>
</dbReference>
<accession>A0ABQ5I0D0</accession>
<evidence type="ECO:0000313" key="2">
    <source>
        <dbReference type="Proteomes" id="UP001151760"/>
    </source>
</evidence>
<keyword evidence="2" id="KW-1185">Reference proteome</keyword>
<reference evidence="1" key="1">
    <citation type="journal article" date="2022" name="Int. J. Mol. Sci.">
        <title>Draft Genome of Tanacetum Coccineum: Genomic Comparison of Closely Related Tanacetum-Family Plants.</title>
        <authorList>
            <person name="Yamashiro T."/>
            <person name="Shiraishi A."/>
            <person name="Nakayama K."/>
            <person name="Satake H."/>
        </authorList>
    </citation>
    <scope>NUCLEOTIDE SEQUENCE</scope>
</reference>
<feature type="non-terminal residue" evidence="1">
    <location>
        <position position="1"/>
    </location>
</feature>
<comment type="caution">
    <text evidence="1">The sequence shown here is derived from an EMBL/GenBank/DDBJ whole genome shotgun (WGS) entry which is preliminary data.</text>
</comment>
<dbReference type="Proteomes" id="UP001151760">
    <property type="component" value="Unassembled WGS sequence"/>
</dbReference>